<dbReference type="PANTHER" id="PTHR44167">
    <property type="entry name" value="OVARIAN-SPECIFIC SERINE/THREONINE-PROTEIN KINASE LOK-RELATED"/>
    <property type="match status" value="1"/>
</dbReference>
<organism evidence="2 3">
    <name type="scientific">Collybiopsis confluens</name>
    <dbReference type="NCBI Taxonomy" id="2823264"/>
    <lineage>
        <taxon>Eukaryota</taxon>
        <taxon>Fungi</taxon>
        <taxon>Dikarya</taxon>
        <taxon>Basidiomycota</taxon>
        <taxon>Agaricomycotina</taxon>
        <taxon>Agaricomycetes</taxon>
        <taxon>Agaricomycetidae</taxon>
        <taxon>Agaricales</taxon>
        <taxon>Marasmiineae</taxon>
        <taxon>Omphalotaceae</taxon>
        <taxon>Collybiopsis</taxon>
    </lineage>
</organism>
<accession>A0A8H5H3N0</accession>
<protein>
    <recommendedName>
        <fullName evidence="1">Protein kinase domain-containing protein</fullName>
    </recommendedName>
</protein>
<dbReference type="Gene3D" id="1.10.510.10">
    <property type="entry name" value="Transferase(Phosphotransferase) domain 1"/>
    <property type="match status" value="1"/>
</dbReference>
<dbReference type="SUPFAM" id="SSF56112">
    <property type="entry name" value="Protein kinase-like (PK-like)"/>
    <property type="match status" value="1"/>
</dbReference>
<dbReference type="PANTHER" id="PTHR44167:SF30">
    <property type="entry name" value="PHOSPHORYLASE KINASE"/>
    <property type="match status" value="1"/>
</dbReference>
<comment type="caution">
    <text evidence="2">The sequence shown here is derived from an EMBL/GenBank/DDBJ whole genome shotgun (WGS) entry which is preliminary data.</text>
</comment>
<evidence type="ECO:0000313" key="2">
    <source>
        <dbReference type="EMBL" id="KAF5376336.1"/>
    </source>
</evidence>
<sequence>MSSPTQSDPELASRELYAANARLGKNEEFWRDHYEWLKEKGYQLRPRYHPGWTASWKGTNKSAILQEDFHSPLHPFLLDAVRIRDGKVVMLRRADPPSISDELEIGRIFSSEPASSDPRNHCAPVYETLHLDHDPTPLPDRKLIVVMPFLVRWHVGFQTVGEVVDFCGQLFEGLQFIHSLNIAHNDVKAQNIMMDWSPVYAHPPHYPSEERRRDWKGSASPRSRTRHPTKYYFIDYNLCKQFEPGSDITQLPGYGGDQTVPEFLRDEMCNPFAVDVYCLGNVIRNKLLVGDKWDPPKNNLDFLNTLISELTHDDPEKRPTMDQVVSSFSELRKTLSWWQLRQRVSDKNEHPIFRAVLTPTHYIRQMSYIVRQMPAIPDYRQSG</sequence>
<feature type="domain" description="Protein kinase" evidence="1">
    <location>
        <begin position="1"/>
        <end position="353"/>
    </location>
</feature>
<proteinExistence type="predicted"/>
<dbReference type="Pfam" id="PF00069">
    <property type="entry name" value="Pkinase"/>
    <property type="match status" value="1"/>
</dbReference>
<evidence type="ECO:0000259" key="1">
    <source>
        <dbReference type="PROSITE" id="PS50011"/>
    </source>
</evidence>
<keyword evidence="3" id="KW-1185">Reference proteome</keyword>
<dbReference type="GO" id="GO:0005634">
    <property type="term" value="C:nucleus"/>
    <property type="evidence" value="ECO:0007669"/>
    <property type="project" value="TreeGrafter"/>
</dbReference>
<dbReference type="GO" id="GO:0004674">
    <property type="term" value="F:protein serine/threonine kinase activity"/>
    <property type="evidence" value="ECO:0007669"/>
    <property type="project" value="TreeGrafter"/>
</dbReference>
<dbReference type="EMBL" id="JAACJN010000091">
    <property type="protein sequence ID" value="KAF5376336.1"/>
    <property type="molecule type" value="Genomic_DNA"/>
</dbReference>
<dbReference type="InterPro" id="IPR008271">
    <property type="entry name" value="Ser/Thr_kinase_AS"/>
</dbReference>
<name>A0A8H5H3N0_9AGAR</name>
<gene>
    <name evidence="2" type="ORF">D9757_008661</name>
</gene>
<dbReference type="PROSITE" id="PS50011">
    <property type="entry name" value="PROTEIN_KINASE_DOM"/>
    <property type="match status" value="1"/>
</dbReference>
<dbReference type="GO" id="GO:0005524">
    <property type="term" value="F:ATP binding"/>
    <property type="evidence" value="ECO:0007669"/>
    <property type="project" value="InterPro"/>
</dbReference>
<dbReference type="PROSITE" id="PS00108">
    <property type="entry name" value="PROTEIN_KINASE_ST"/>
    <property type="match status" value="1"/>
</dbReference>
<dbReference type="SMART" id="SM00220">
    <property type="entry name" value="S_TKc"/>
    <property type="match status" value="1"/>
</dbReference>
<dbReference type="OrthoDB" id="5987198at2759"/>
<reference evidence="2 3" key="1">
    <citation type="journal article" date="2020" name="ISME J.">
        <title>Uncovering the hidden diversity of litter-decomposition mechanisms in mushroom-forming fungi.</title>
        <authorList>
            <person name="Floudas D."/>
            <person name="Bentzer J."/>
            <person name="Ahren D."/>
            <person name="Johansson T."/>
            <person name="Persson P."/>
            <person name="Tunlid A."/>
        </authorList>
    </citation>
    <scope>NUCLEOTIDE SEQUENCE [LARGE SCALE GENOMIC DNA]</scope>
    <source>
        <strain evidence="2 3">CBS 406.79</strain>
    </source>
</reference>
<dbReference type="AlphaFoldDB" id="A0A8H5H3N0"/>
<dbReference type="Proteomes" id="UP000518752">
    <property type="component" value="Unassembled WGS sequence"/>
</dbReference>
<dbReference type="InterPro" id="IPR000719">
    <property type="entry name" value="Prot_kinase_dom"/>
</dbReference>
<dbReference type="InterPro" id="IPR011009">
    <property type="entry name" value="Kinase-like_dom_sf"/>
</dbReference>
<evidence type="ECO:0000313" key="3">
    <source>
        <dbReference type="Proteomes" id="UP000518752"/>
    </source>
</evidence>
<dbReference type="GO" id="GO:0044773">
    <property type="term" value="P:mitotic DNA damage checkpoint signaling"/>
    <property type="evidence" value="ECO:0007669"/>
    <property type="project" value="TreeGrafter"/>
</dbReference>